<dbReference type="InterPro" id="IPR013325">
    <property type="entry name" value="RNA_pol_sigma_r2"/>
</dbReference>
<evidence type="ECO:0000313" key="1">
    <source>
        <dbReference type="EMBL" id="SHJ56904.1"/>
    </source>
</evidence>
<sequence>MQLDELEEVLLTISYKEDDEKSSLDAFNTIYRAYSKLLSAIVKSNLKKMGIYNQQLYEATINNVFIKLYENPLSFEIPKNAKNDNCFKAWLSVVASNEIKKLIKEYYNKEKLLEVISDEPVIESEDINEELADSVNKKLMIDALNSLSERDKAIMFTLYNYYEEGRKTPTNVLNDLCKLHNTTKLNIRKIKERSEKKIIEFFAQHSQLKPLKNVK</sequence>
<keyword evidence="2" id="KW-1185">Reference proteome</keyword>
<evidence type="ECO:0000313" key="2">
    <source>
        <dbReference type="Proteomes" id="UP000184172"/>
    </source>
</evidence>
<gene>
    <name evidence="1" type="ORF">SAMN04487908_1205</name>
</gene>
<dbReference type="RefSeq" id="WP_073219685.1">
    <property type="nucleotide sequence ID" value="NZ_FNNS01000020.1"/>
</dbReference>
<dbReference type="STRING" id="797419.SAMN05216556_12068"/>
<dbReference type="OrthoDB" id="1433991at2"/>
<dbReference type="Proteomes" id="UP000184172">
    <property type="component" value="Unassembled WGS sequence"/>
</dbReference>
<dbReference type="AlphaFoldDB" id="A0A1M6KD78"/>
<dbReference type="SUPFAM" id="SSF88946">
    <property type="entry name" value="Sigma2 domain of RNA polymerase sigma factors"/>
    <property type="match status" value="1"/>
</dbReference>
<organism evidence="1 2">
    <name type="scientific">Aequorivita viscosa</name>
    <dbReference type="NCBI Taxonomy" id="797419"/>
    <lineage>
        <taxon>Bacteria</taxon>
        <taxon>Pseudomonadati</taxon>
        <taxon>Bacteroidota</taxon>
        <taxon>Flavobacteriia</taxon>
        <taxon>Flavobacteriales</taxon>
        <taxon>Flavobacteriaceae</taxon>
        <taxon>Aequorivita</taxon>
    </lineage>
</organism>
<dbReference type="Gene3D" id="1.10.1740.10">
    <property type="match status" value="1"/>
</dbReference>
<protein>
    <submittedName>
        <fullName evidence="1">RNA polymerase sigma factor, sigma-70 family</fullName>
    </submittedName>
</protein>
<reference evidence="2" key="1">
    <citation type="submission" date="2016-11" db="EMBL/GenBank/DDBJ databases">
        <authorList>
            <person name="Varghese N."/>
            <person name="Submissions S."/>
        </authorList>
    </citation>
    <scope>NUCLEOTIDE SEQUENCE [LARGE SCALE GENOMIC DNA]</scope>
    <source>
        <strain evidence="2">DSM 26349</strain>
    </source>
</reference>
<name>A0A1M6KD78_9FLAO</name>
<proteinExistence type="predicted"/>
<dbReference type="EMBL" id="FQYV01000020">
    <property type="protein sequence ID" value="SHJ56904.1"/>
    <property type="molecule type" value="Genomic_DNA"/>
</dbReference>
<accession>A0A1M6KD78</accession>
<dbReference type="GO" id="GO:0006352">
    <property type="term" value="P:DNA-templated transcription initiation"/>
    <property type="evidence" value="ECO:0007669"/>
    <property type="project" value="InterPro"/>
</dbReference>
<dbReference type="GO" id="GO:0003700">
    <property type="term" value="F:DNA-binding transcription factor activity"/>
    <property type="evidence" value="ECO:0007669"/>
    <property type="project" value="InterPro"/>
</dbReference>